<protein>
    <recommendedName>
        <fullName evidence="7">EamA domain-containing protein</fullName>
    </recommendedName>
</protein>
<accession>A0A8S2QSR0</accession>
<dbReference type="InterPro" id="IPR037185">
    <property type="entry name" value="EmrE-like"/>
</dbReference>
<feature type="transmembrane region" description="Helical" evidence="6">
    <location>
        <begin position="367"/>
        <end position="390"/>
    </location>
</feature>
<feature type="transmembrane region" description="Helical" evidence="6">
    <location>
        <begin position="95"/>
        <end position="113"/>
    </location>
</feature>
<feature type="transmembrane region" description="Helical" evidence="6">
    <location>
        <begin position="68"/>
        <end position="89"/>
    </location>
</feature>
<dbReference type="InterPro" id="IPR000620">
    <property type="entry name" value="EamA_dom"/>
</dbReference>
<evidence type="ECO:0000256" key="4">
    <source>
        <dbReference type="ARBA" id="ARBA00023136"/>
    </source>
</evidence>
<evidence type="ECO:0000256" key="3">
    <source>
        <dbReference type="ARBA" id="ARBA00022989"/>
    </source>
</evidence>
<dbReference type="PANTHER" id="PTHR22911">
    <property type="entry name" value="ACYL-MALONYL CONDENSING ENZYME-RELATED"/>
    <property type="match status" value="1"/>
</dbReference>
<feature type="transmembrane region" description="Helical" evidence="6">
    <location>
        <begin position="310"/>
        <end position="330"/>
    </location>
</feature>
<feature type="transmembrane region" description="Helical" evidence="6">
    <location>
        <begin position="155"/>
        <end position="173"/>
    </location>
</feature>
<dbReference type="AlphaFoldDB" id="A0A8S2QSR0"/>
<dbReference type="Proteomes" id="UP000682733">
    <property type="component" value="Unassembled WGS sequence"/>
</dbReference>
<evidence type="ECO:0000256" key="6">
    <source>
        <dbReference type="SAM" id="Phobius"/>
    </source>
</evidence>
<feature type="domain" description="EamA" evidence="7">
    <location>
        <begin position="66"/>
        <end position="195"/>
    </location>
</feature>
<evidence type="ECO:0000256" key="2">
    <source>
        <dbReference type="ARBA" id="ARBA00022692"/>
    </source>
</evidence>
<dbReference type="EMBL" id="CAJNOK010020008">
    <property type="protein sequence ID" value="CAF1309362.1"/>
    <property type="molecule type" value="Genomic_DNA"/>
</dbReference>
<keyword evidence="3 6" id="KW-1133">Transmembrane helix</keyword>
<sequence>MHKKVSHEFNVNENSPNETLSSSMNQEYPLVETKLNGTKSSSIIEHQLKSNPNKVKQIFNFLHKRSGIWYWISANFIFACCTFVLKLIPTDMFDIMIMRFLVQTIVFGAFAMYKKYKILGEKSQSRAIVIMTSTSSLTNLCYISAYYFLPLSDLNTLRYTYIVWTACLAVIFLKEKFTKFNAISLVLTFTGLILTAKPKYLFVRLLNLLKETSLNETCSLFSYSCINLSSINSSMITTTESTSNYYYLGVALASICALTKSAQFIARKKLISTKMPFSVMNFQFTFVALLVSISYSLIRRLFKPEPYPYKWMLTVGLAIGFIQLITNTFYAKAIKRENLQLLTILGALDILYAVFLQYIFLRITITYLFSIGALLIVTSAVILSVHNMVVAAKKEKENMQNVNNDNL</sequence>
<feature type="transmembrane region" description="Helical" evidence="6">
    <location>
        <begin position="342"/>
        <end position="361"/>
    </location>
</feature>
<feature type="transmembrane region" description="Helical" evidence="6">
    <location>
        <begin position="180"/>
        <end position="196"/>
    </location>
</feature>
<comment type="subcellular location">
    <subcellularLocation>
        <location evidence="1">Membrane</location>
        <topology evidence="1">Multi-pass membrane protein</topology>
    </subcellularLocation>
</comment>
<dbReference type="EMBL" id="CAJOBA010041593">
    <property type="protein sequence ID" value="CAF4116976.1"/>
    <property type="molecule type" value="Genomic_DNA"/>
</dbReference>
<dbReference type="Proteomes" id="UP000677228">
    <property type="component" value="Unassembled WGS sequence"/>
</dbReference>
<feature type="region of interest" description="Disordered" evidence="5">
    <location>
        <begin position="1"/>
        <end position="22"/>
    </location>
</feature>
<feature type="compositionally biased region" description="Polar residues" evidence="5">
    <location>
        <begin position="9"/>
        <end position="22"/>
    </location>
</feature>
<name>A0A8S2QSR0_9BILA</name>
<reference evidence="9" key="1">
    <citation type="submission" date="2021-02" db="EMBL/GenBank/DDBJ databases">
        <authorList>
            <person name="Nowell W R."/>
        </authorList>
    </citation>
    <scope>NUCLEOTIDE SEQUENCE</scope>
</reference>
<evidence type="ECO:0000256" key="1">
    <source>
        <dbReference type="ARBA" id="ARBA00004141"/>
    </source>
</evidence>
<gene>
    <name evidence="8" type="ORF">OVA965_LOCUS28909</name>
    <name evidence="9" type="ORF">TMI583_LOCUS29670</name>
</gene>
<dbReference type="PANTHER" id="PTHR22911:SF6">
    <property type="entry name" value="SOLUTE CARRIER FAMILY 35 MEMBER G1"/>
    <property type="match status" value="1"/>
</dbReference>
<keyword evidence="2 6" id="KW-0812">Transmembrane</keyword>
<feature type="domain" description="EamA" evidence="7">
    <location>
        <begin position="248"/>
        <end position="384"/>
    </location>
</feature>
<comment type="caution">
    <text evidence="9">The sequence shown here is derived from an EMBL/GenBank/DDBJ whole genome shotgun (WGS) entry which is preliminary data.</text>
</comment>
<evidence type="ECO:0000313" key="8">
    <source>
        <dbReference type="EMBL" id="CAF1309362.1"/>
    </source>
</evidence>
<evidence type="ECO:0000313" key="9">
    <source>
        <dbReference type="EMBL" id="CAF4116976.1"/>
    </source>
</evidence>
<feature type="transmembrane region" description="Helical" evidence="6">
    <location>
        <begin position="125"/>
        <end position="149"/>
    </location>
</feature>
<organism evidence="9 10">
    <name type="scientific">Didymodactylos carnosus</name>
    <dbReference type="NCBI Taxonomy" id="1234261"/>
    <lineage>
        <taxon>Eukaryota</taxon>
        <taxon>Metazoa</taxon>
        <taxon>Spiralia</taxon>
        <taxon>Gnathifera</taxon>
        <taxon>Rotifera</taxon>
        <taxon>Eurotatoria</taxon>
        <taxon>Bdelloidea</taxon>
        <taxon>Philodinida</taxon>
        <taxon>Philodinidae</taxon>
        <taxon>Didymodactylos</taxon>
    </lineage>
</organism>
<evidence type="ECO:0000313" key="10">
    <source>
        <dbReference type="Proteomes" id="UP000682733"/>
    </source>
</evidence>
<proteinExistence type="predicted"/>
<evidence type="ECO:0000256" key="5">
    <source>
        <dbReference type="SAM" id="MobiDB-lite"/>
    </source>
</evidence>
<feature type="transmembrane region" description="Helical" evidence="6">
    <location>
        <begin position="278"/>
        <end position="298"/>
    </location>
</feature>
<dbReference type="SUPFAM" id="SSF103481">
    <property type="entry name" value="Multidrug resistance efflux transporter EmrE"/>
    <property type="match status" value="2"/>
</dbReference>
<dbReference type="Pfam" id="PF00892">
    <property type="entry name" value="EamA"/>
    <property type="match status" value="2"/>
</dbReference>
<dbReference type="GO" id="GO:0016020">
    <property type="term" value="C:membrane"/>
    <property type="evidence" value="ECO:0007669"/>
    <property type="project" value="UniProtKB-SubCell"/>
</dbReference>
<evidence type="ECO:0000259" key="7">
    <source>
        <dbReference type="Pfam" id="PF00892"/>
    </source>
</evidence>
<keyword evidence="4 6" id="KW-0472">Membrane</keyword>
<feature type="transmembrane region" description="Helical" evidence="6">
    <location>
        <begin position="245"/>
        <end position="266"/>
    </location>
</feature>